<evidence type="ECO:0008006" key="6">
    <source>
        <dbReference type="Google" id="ProtNLM"/>
    </source>
</evidence>
<accession>A0A7R9QVV1</accession>
<dbReference type="InterPro" id="IPR050271">
    <property type="entry name" value="UDP-glycosyltransferase"/>
</dbReference>
<dbReference type="AlphaFoldDB" id="A0A7R9QVV1"/>
<dbReference type="SUPFAM" id="SSF53756">
    <property type="entry name" value="UDP-Glycosyltransferase/glycogen phosphorylase"/>
    <property type="match status" value="1"/>
</dbReference>
<evidence type="ECO:0000313" key="5">
    <source>
        <dbReference type="Proteomes" id="UP000728032"/>
    </source>
</evidence>
<reference evidence="4" key="1">
    <citation type="submission" date="2020-11" db="EMBL/GenBank/DDBJ databases">
        <authorList>
            <person name="Tran Van P."/>
        </authorList>
    </citation>
    <scope>NUCLEOTIDE SEQUENCE</scope>
</reference>
<dbReference type="EMBL" id="OC930421">
    <property type="protein sequence ID" value="CAD7658689.1"/>
    <property type="molecule type" value="Genomic_DNA"/>
</dbReference>
<dbReference type="CDD" id="cd03784">
    <property type="entry name" value="GT1_Gtf-like"/>
    <property type="match status" value="1"/>
</dbReference>
<dbReference type="Pfam" id="PF00201">
    <property type="entry name" value="UDPGT"/>
    <property type="match status" value="1"/>
</dbReference>
<dbReference type="PANTHER" id="PTHR48043:SF145">
    <property type="entry name" value="FI06409P-RELATED"/>
    <property type="match status" value="1"/>
</dbReference>
<comment type="similarity">
    <text evidence="1">Belongs to the UDP-glycosyltransferase family.</text>
</comment>
<dbReference type="OrthoDB" id="6499590at2759"/>
<evidence type="ECO:0000256" key="2">
    <source>
        <dbReference type="ARBA" id="ARBA00022676"/>
    </source>
</evidence>
<dbReference type="GO" id="GO:0008194">
    <property type="term" value="F:UDP-glycosyltransferase activity"/>
    <property type="evidence" value="ECO:0007669"/>
    <property type="project" value="InterPro"/>
</dbReference>
<keyword evidence="3" id="KW-0808">Transferase</keyword>
<name>A0A7R9QVV1_9ACAR</name>
<dbReference type="Gene3D" id="3.40.50.2000">
    <property type="entry name" value="Glycogen Phosphorylase B"/>
    <property type="match status" value="2"/>
</dbReference>
<sequence length="418" mass="47307">MEGVGHVNACIGLAEVLQSRGHHIVFVADQSYEGKLCRFGFTEEILTSDEKDKMPGEVAAKSLLTSGLMSGVSSYEKMKIMQNLPFLDMVVTKMRANEPKLKTIVAKHNPDVFLIDDFIGSPTLIHSKKPWVLIMSGNPLFALKDDNTPPAGSGFPTNGNPNDWKEFQELSDKSFAKPKTKYNEWMTEEGFPTVEVNELFPESPYLNIYGYPEELDYTDIRPIPEKWCRIDAFMRKGEQEFKIPDKFRERDEQKSKLIYLSMGSMGSVDVNLMKRFVAILSKSNHKFIVSKGVLGDTYELADNMWGEKSVPQTKVLPLVDLVITHGGNNSVTETFSYGKPMIVMPLFADQFDNAQRILEKGYGIRLNPYYCSEQELLNSIEKLLNDKELNERLSVASKRMLSSNSIERAAELIENLVK</sequence>
<organism evidence="4">
    <name type="scientific">Oppiella nova</name>
    <dbReference type="NCBI Taxonomy" id="334625"/>
    <lineage>
        <taxon>Eukaryota</taxon>
        <taxon>Metazoa</taxon>
        <taxon>Ecdysozoa</taxon>
        <taxon>Arthropoda</taxon>
        <taxon>Chelicerata</taxon>
        <taxon>Arachnida</taxon>
        <taxon>Acari</taxon>
        <taxon>Acariformes</taxon>
        <taxon>Sarcoptiformes</taxon>
        <taxon>Oribatida</taxon>
        <taxon>Brachypylina</taxon>
        <taxon>Oppioidea</taxon>
        <taxon>Oppiidae</taxon>
        <taxon>Oppiella</taxon>
    </lineage>
</organism>
<dbReference type="Proteomes" id="UP000728032">
    <property type="component" value="Unassembled WGS sequence"/>
</dbReference>
<gene>
    <name evidence="4" type="ORF">ONB1V03_LOCUS15310</name>
</gene>
<dbReference type="EMBL" id="CAJPVJ010015596">
    <property type="protein sequence ID" value="CAG2175875.1"/>
    <property type="molecule type" value="Genomic_DNA"/>
</dbReference>
<proteinExistence type="inferred from homology"/>
<keyword evidence="2" id="KW-0328">Glycosyltransferase</keyword>
<protein>
    <recommendedName>
        <fullName evidence="6">UDP-glycosyltransferase</fullName>
    </recommendedName>
</protein>
<dbReference type="InterPro" id="IPR002213">
    <property type="entry name" value="UDP_glucos_trans"/>
</dbReference>
<keyword evidence="5" id="KW-1185">Reference proteome</keyword>
<dbReference type="PANTHER" id="PTHR48043">
    <property type="entry name" value="EG:EG0003.4 PROTEIN-RELATED"/>
    <property type="match status" value="1"/>
</dbReference>
<evidence type="ECO:0000256" key="3">
    <source>
        <dbReference type="ARBA" id="ARBA00022679"/>
    </source>
</evidence>
<evidence type="ECO:0000256" key="1">
    <source>
        <dbReference type="ARBA" id="ARBA00009995"/>
    </source>
</evidence>
<evidence type="ECO:0000313" key="4">
    <source>
        <dbReference type="EMBL" id="CAD7658689.1"/>
    </source>
</evidence>